<feature type="binding site" evidence="7">
    <location>
        <position position="311"/>
    </location>
    <ligand>
        <name>ATP</name>
        <dbReference type="ChEBI" id="CHEBI:30616"/>
    </ligand>
</feature>
<feature type="binding site" evidence="7">
    <location>
        <position position="86"/>
    </location>
    <ligand>
        <name>sn-glycerol 3-phosphate</name>
        <dbReference type="ChEBI" id="CHEBI:57597"/>
    </ligand>
</feature>
<comment type="function">
    <text evidence="7">Key enzyme in the regulation of glycerol uptake and metabolism. Catalyzes the phosphorylation of glycerol to yield sn-glycerol 3-phosphate.</text>
</comment>
<evidence type="ECO:0000259" key="10">
    <source>
        <dbReference type="Pfam" id="PF02782"/>
    </source>
</evidence>
<dbReference type="Pfam" id="PF02782">
    <property type="entry name" value="FGGY_C"/>
    <property type="match status" value="1"/>
</dbReference>
<dbReference type="EC" id="2.7.1.30" evidence="7"/>
<dbReference type="SUPFAM" id="SSF53067">
    <property type="entry name" value="Actin-like ATPase domain"/>
    <property type="match status" value="2"/>
</dbReference>
<evidence type="ECO:0000256" key="2">
    <source>
        <dbReference type="ARBA" id="ARBA00022679"/>
    </source>
</evidence>
<evidence type="ECO:0000256" key="7">
    <source>
        <dbReference type="HAMAP-Rule" id="MF_00186"/>
    </source>
</evidence>
<feature type="binding site" evidence="7">
    <location>
        <position position="17"/>
    </location>
    <ligand>
        <name>ATP</name>
        <dbReference type="ChEBI" id="CHEBI:30616"/>
    </ligand>
</feature>
<dbReference type="Proteomes" id="UP001596528">
    <property type="component" value="Unassembled WGS sequence"/>
</dbReference>
<feature type="binding site" evidence="7">
    <location>
        <position position="86"/>
    </location>
    <ligand>
        <name>glycerol</name>
        <dbReference type="ChEBI" id="CHEBI:17754"/>
    </ligand>
</feature>
<name>A0ABW2V9E7_9BACL</name>
<dbReference type="EMBL" id="JBHTGQ010000041">
    <property type="protein sequence ID" value="MFC7751262.1"/>
    <property type="molecule type" value="Genomic_DNA"/>
</dbReference>
<dbReference type="InterPro" id="IPR018485">
    <property type="entry name" value="FGGY_C"/>
</dbReference>
<comment type="caution">
    <text evidence="11">The sequence shown here is derived from an EMBL/GenBank/DDBJ whole genome shotgun (WGS) entry which is preliminary data.</text>
</comment>
<feature type="domain" description="Carbohydrate kinase FGGY N-terminal" evidence="9">
    <location>
        <begin position="7"/>
        <end position="253"/>
    </location>
</feature>
<keyword evidence="3 7" id="KW-0547">Nucleotide-binding</keyword>
<feature type="binding site" evidence="7">
    <location>
        <position position="268"/>
    </location>
    <ligand>
        <name>ADP</name>
        <dbReference type="ChEBI" id="CHEBI:456216"/>
    </ligand>
</feature>
<evidence type="ECO:0000256" key="8">
    <source>
        <dbReference type="RuleBase" id="RU003733"/>
    </source>
</evidence>
<feature type="binding site" evidence="7">
    <location>
        <position position="268"/>
    </location>
    <ligand>
        <name>ATP</name>
        <dbReference type="ChEBI" id="CHEBI:30616"/>
    </ligand>
</feature>
<evidence type="ECO:0000256" key="6">
    <source>
        <dbReference type="ARBA" id="ARBA00022840"/>
    </source>
</evidence>
<feature type="binding site" evidence="7">
    <location>
        <position position="137"/>
    </location>
    <ligand>
        <name>glycerol</name>
        <dbReference type="ChEBI" id="CHEBI:17754"/>
    </ligand>
</feature>
<comment type="caution">
    <text evidence="7">Lacks conserved residue(s) required for the propagation of feature annotation.</text>
</comment>
<protein>
    <recommendedName>
        <fullName evidence="7">Glycerol kinase</fullName>
        <ecNumber evidence="7">2.7.1.30</ecNumber>
    </recommendedName>
    <alternativeName>
        <fullName evidence="7">ATP:glycerol 3-phosphotransferase</fullName>
    </alternativeName>
    <alternativeName>
        <fullName evidence="7">Glycerokinase</fullName>
        <shortName evidence="7">GK</shortName>
    </alternativeName>
</protein>
<reference evidence="12" key="1">
    <citation type="journal article" date="2019" name="Int. J. Syst. Evol. Microbiol.">
        <title>The Global Catalogue of Microorganisms (GCM) 10K type strain sequencing project: providing services to taxonomists for standard genome sequencing and annotation.</title>
        <authorList>
            <consortium name="The Broad Institute Genomics Platform"/>
            <consortium name="The Broad Institute Genome Sequencing Center for Infectious Disease"/>
            <person name="Wu L."/>
            <person name="Ma J."/>
        </authorList>
    </citation>
    <scope>NUCLEOTIDE SEQUENCE [LARGE SCALE GENOMIC DNA]</scope>
    <source>
        <strain evidence="12">JCM 18657</strain>
    </source>
</reference>
<comment type="similarity">
    <text evidence="1 7 8">Belongs to the FGGY kinase family.</text>
</comment>
<evidence type="ECO:0000256" key="4">
    <source>
        <dbReference type="ARBA" id="ARBA00022777"/>
    </source>
</evidence>
<keyword evidence="4 7" id="KW-0418">Kinase</keyword>
<dbReference type="NCBIfam" id="TIGR01311">
    <property type="entry name" value="glycerol_kin"/>
    <property type="match status" value="1"/>
</dbReference>
<comment type="pathway">
    <text evidence="7">Polyol metabolism; glycerol degradation via glycerol kinase pathway; sn-glycerol 3-phosphate from glycerol: step 1/1.</text>
</comment>
<keyword evidence="6 7" id="KW-0067">ATP-binding</keyword>
<comment type="catalytic activity">
    <reaction evidence="7">
        <text>glycerol + ATP = sn-glycerol 3-phosphate + ADP + H(+)</text>
        <dbReference type="Rhea" id="RHEA:21644"/>
        <dbReference type="ChEBI" id="CHEBI:15378"/>
        <dbReference type="ChEBI" id="CHEBI:17754"/>
        <dbReference type="ChEBI" id="CHEBI:30616"/>
        <dbReference type="ChEBI" id="CHEBI:57597"/>
        <dbReference type="ChEBI" id="CHEBI:456216"/>
        <dbReference type="EC" id="2.7.1.30"/>
    </reaction>
</comment>
<keyword evidence="5 7" id="KW-0319">Glycerol metabolism</keyword>
<evidence type="ECO:0000313" key="12">
    <source>
        <dbReference type="Proteomes" id="UP001596528"/>
    </source>
</evidence>
<feature type="binding site" evidence="7">
    <location>
        <position position="412"/>
    </location>
    <ligand>
        <name>ADP</name>
        <dbReference type="ChEBI" id="CHEBI:456216"/>
    </ligand>
</feature>
<feature type="binding site" evidence="7">
    <location>
        <position position="247"/>
    </location>
    <ligand>
        <name>glycerol</name>
        <dbReference type="ChEBI" id="CHEBI:17754"/>
    </ligand>
</feature>
<feature type="binding site" evidence="7">
    <location>
        <position position="85"/>
    </location>
    <ligand>
        <name>sn-glycerol 3-phosphate</name>
        <dbReference type="ChEBI" id="CHEBI:57597"/>
    </ligand>
</feature>
<feature type="binding site" evidence="7">
    <location>
        <position position="311"/>
    </location>
    <ligand>
        <name>ADP</name>
        <dbReference type="ChEBI" id="CHEBI:456216"/>
    </ligand>
</feature>
<evidence type="ECO:0000256" key="3">
    <source>
        <dbReference type="ARBA" id="ARBA00022741"/>
    </source>
</evidence>
<feature type="binding site" evidence="7">
    <location>
        <position position="137"/>
    </location>
    <ligand>
        <name>sn-glycerol 3-phosphate</name>
        <dbReference type="ChEBI" id="CHEBI:57597"/>
    </ligand>
</feature>
<proteinExistence type="inferred from homology"/>
<dbReference type="PANTHER" id="PTHR10196:SF69">
    <property type="entry name" value="GLYCEROL KINASE"/>
    <property type="match status" value="1"/>
</dbReference>
<evidence type="ECO:0000259" key="9">
    <source>
        <dbReference type="Pfam" id="PF00370"/>
    </source>
</evidence>
<accession>A0ABW2V9E7</accession>
<dbReference type="InterPro" id="IPR000577">
    <property type="entry name" value="Carb_kinase_FGGY"/>
</dbReference>
<gene>
    <name evidence="7 11" type="primary">glpK</name>
    <name evidence="11" type="ORF">ACFQWB_15180</name>
</gene>
<dbReference type="Gene3D" id="3.30.420.40">
    <property type="match status" value="2"/>
</dbReference>
<feature type="binding site" evidence="7">
    <location>
        <position position="246"/>
    </location>
    <ligand>
        <name>sn-glycerol 3-phosphate</name>
        <dbReference type="ChEBI" id="CHEBI:57597"/>
    </ligand>
</feature>
<dbReference type="InterPro" id="IPR005999">
    <property type="entry name" value="Glycerol_kin"/>
</dbReference>
<keyword evidence="2 7" id="KW-0808">Transferase</keyword>
<dbReference type="HAMAP" id="MF_00186">
    <property type="entry name" value="Glycerol_kin"/>
    <property type="match status" value="1"/>
</dbReference>
<feature type="domain" description="Carbohydrate kinase FGGY C-terminal" evidence="10">
    <location>
        <begin position="263"/>
        <end position="451"/>
    </location>
</feature>
<sequence>MTADRRYMLALDQGTTSCRAILFDRSGAIIGCEQREFAQIYPKPGWVEHDAEEIWQKQLDVLKAVLIRNHVRPDRIAGIGITNQRETAVVWDRATGKPVHNAIVWQSRQTADICNELKAAGHERTFREKTGLLLDAYFSGTKVKWILDRVPGAREKAERGELLFGTIDTWLLWKLTDGRVHATDYSNASRTLMFNIHTLEWDTELLRLLTVPPSMLPDVRPSSEVYGYTAKTLFDVPIPIAGMAGDQQAALFGQACFREGMAKNTYGTGCFMLMNTGTQAVASRNGLLTTIAWGIDGRVEYALEGSIFIAGAAIQWLRDGLKLIASSADSEKRAAAVSGTDGVYLVPAFVGLGAPYWDMEARGAIFGLTRGTTDDHLIRAALESLAYQTRDVLEAMKADSGLALTQLSVDGGAVANNFLMQFQADLLGVRVNRPRVLESTALGAAYLAGLAVGYWEGKEDIVRNRVIERVFEPAMDEESRAGLYDGWKAAVAAAMSFKRNKRAGG</sequence>
<dbReference type="NCBIfam" id="NF000756">
    <property type="entry name" value="PRK00047.1"/>
    <property type="match status" value="1"/>
</dbReference>
<organism evidence="11 12">
    <name type="scientific">Paenibacillus thermoaerophilus</name>
    <dbReference type="NCBI Taxonomy" id="1215385"/>
    <lineage>
        <taxon>Bacteria</taxon>
        <taxon>Bacillati</taxon>
        <taxon>Bacillota</taxon>
        <taxon>Bacilli</taxon>
        <taxon>Bacillales</taxon>
        <taxon>Paenibacillaceae</taxon>
        <taxon>Paenibacillus</taxon>
    </lineage>
</organism>
<evidence type="ECO:0000313" key="11">
    <source>
        <dbReference type="EMBL" id="MFC7751262.1"/>
    </source>
</evidence>
<dbReference type="PIRSF" id="PIRSF000538">
    <property type="entry name" value="GlpK"/>
    <property type="match status" value="1"/>
</dbReference>
<dbReference type="GO" id="GO:0004370">
    <property type="term" value="F:glycerol kinase activity"/>
    <property type="evidence" value="ECO:0007669"/>
    <property type="project" value="UniProtKB-EC"/>
</dbReference>
<feature type="binding site" evidence="7">
    <location>
        <position position="15"/>
    </location>
    <ligand>
        <name>sn-glycerol 3-phosphate</name>
        <dbReference type="ChEBI" id="CHEBI:57597"/>
    </ligand>
</feature>
<feature type="binding site" evidence="7">
    <location>
        <position position="15"/>
    </location>
    <ligand>
        <name>ADP</name>
        <dbReference type="ChEBI" id="CHEBI:456216"/>
    </ligand>
</feature>
<dbReference type="CDD" id="cd07786">
    <property type="entry name" value="FGGY_EcGK_like"/>
    <property type="match status" value="1"/>
</dbReference>
<dbReference type="InterPro" id="IPR018484">
    <property type="entry name" value="FGGY_N"/>
</dbReference>
<feature type="binding site" evidence="7">
    <location>
        <position position="315"/>
    </location>
    <ligand>
        <name>ATP</name>
        <dbReference type="ChEBI" id="CHEBI:30616"/>
    </ligand>
</feature>
<dbReference type="PANTHER" id="PTHR10196">
    <property type="entry name" value="SUGAR KINASE"/>
    <property type="match status" value="1"/>
</dbReference>
<feature type="binding site" evidence="7">
    <location>
        <position position="85"/>
    </location>
    <ligand>
        <name>glycerol</name>
        <dbReference type="ChEBI" id="CHEBI:17754"/>
    </ligand>
</feature>
<comment type="subunit">
    <text evidence="7">Homotetramer and homodimer (in equilibrium).</text>
</comment>
<dbReference type="InterPro" id="IPR018483">
    <property type="entry name" value="Carb_kinase_FGGY_CS"/>
</dbReference>
<feature type="binding site" evidence="7">
    <location>
        <position position="16"/>
    </location>
    <ligand>
        <name>ATP</name>
        <dbReference type="ChEBI" id="CHEBI:30616"/>
    </ligand>
</feature>
<dbReference type="PROSITE" id="PS00445">
    <property type="entry name" value="FGGY_KINASES_2"/>
    <property type="match status" value="1"/>
</dbReference>
<feature type="binding site" evidence="7">
    <location>
        <position position="246"/>
    </location>
    <ligand>
        <name>glycerol</name>
        <dbReference type="ChEBI" id="CHEBI:17754"/>
    </ligand>
</feature>
<feature type="binding site" evidence="7">
    <location>
        <position position="412"/>
    </location>
    <ligand>
        <name>ATP</name>
        <dbReference type="ChEBI" id="CHEBI:30616"/>
    </ligand>
</feature>
<comment type="activity regulation">
    <text evidence="7">Activated by phosphorylation and inhibited by fructose 1,6-bisphosphate (FBP).</text>
</comment>
<evidence type="ECO:0000256" key="5">
    <source>
        <dbReference type="ARBA" id="ARBA00022798"/>
    </source>
</evidence>
<feature type="binding site" evidence="7">
    <location>
        <position position="416"/>
    </location>
    <ligand>
        <name>ADP</name>
        <dbReference type="ChEBI" id="CHEBI:456216"/>
    </ligand>
</feature>
<feature type="binding site" evidence="7">
    <location>
        <position position="19"/>
    </location>
    <ligand>
        <name>ADP</name>
        <dbReference type="ChEBI" id="CHEBI:456216"/>
    </ligand>
</feature>
<dbReference type="Pfam" id="PF00370">
    <property type="entry name" value="FGGY_N"/>
    <property type="match status" value="1"/>
</dbReference>
<keyword evidence="12" id="KW-1185">Reference proteome</keyword>
<evidence type="ECO:0000256" key="1">
    <source>
        <dbReference type="ARBA" id="ARBA00009156"/>
    </source>
</evidence>
<feature type="binding site" evidence="7">
    <location>
        <position position="15"/>
    </location>
    <ligand>
        <name>ATP</name>
        <dbReference type="ChEBI" id="CHEBI:30616"/>
    </ligand>
</feature>
<dbReference type="InterPro" id="IPR043129">
    <property type="entry name" value="ATPase_NBD"/>
</dbReference>
<dbReference type="RefSeq" id="WP_138788617.1">
    <property type="nucleotide sequence ID" value="NZ_JBHTGQ010000041.1"/>
</dbReference>